<evidence type="ECO:0000256" key="4">
    <source>
        <dbReference type="SAM" id="MobiDB-lite"/>
    </source>
</evidence>
<dbReference type="Gene3D" id="3.80.10.10">
    <property type="entry name" value="Ribonuclease Inhibitor"/>
    <property type="match status" value="2"/>
</dbReference>
<feature type="region of interest" description="Disordered" evidence="4">
    <location>
        <begin position="68"/>
        <end position="96"/>
    </location>
</feature>
<evidence type="ECO:0000256" key="5">
    <source>
        <dbReference type="SAM" id="Phobius"/>
    </source>
</evidence>
<dbReference type="EMBL" id="CAICTM010000051">
    <property type="protein sequence ID" value="CAB9499029.1"/>
    <property type="molecule type" value="Genomic_DNA"/>
</dbReference>
<feature type="compositionally biased region" description="Acidic residues" evidence="4">
    <location>
        <begin position="113"/>
        <end position="123"/>
    </location>
</feature>
<keyword evidence="3 5" id="KW-0472">Membrane</keyword>
<evidence type="ECO:0000313" key="7">
    <source>
        <dbReference type="Proteomes" id="UP001153069"/>
    </source>
</evidence>
<comment type="caution">
    <text evidence="6">The sequence shown here is derived from an EMBL/GenBank/DDBJ whole genome shotgun (WGS) entry which is preliminary data.</text>
</comment>
<reference evidence="6" key="1">
    <citation type="submission" date="2020-06" db="EMBL/GenBank/DDBJ databases">
        <authorList>
            <consortium name="Plant Systems Biology data submission"/>
        </authorList>
    </citation>
    <scope>NUCLEOTIDE SEQUENCE</scope>
    <source>
        <strain evidence="6">D6</strain>
    </source>
</reference>
<name>A0A9N8DAE3_9STRA</name>
<dbReference type="GO" id="GO:0016301">
    <property type="term" value="F:kinase activity"/>
    <property type="evidence" value="ECO:0007669"/>
    <property type="project" value="UniProtKB-KW"/>
</dbReference>
<gene>
    <name evidence="6" type="ORF">SEMRO_52_G030920.1</name>
</gene>
<accession>A0A9N8DAE3</accession>
<evidence type="ECO:0000313" key="6">
    <source>
        <dbReference type="EMBL" id="CAB9499029.1"/>
    </source>
</evidence>
<feature type="region of interest" description="Disordered" evidence="4">
    <location>
        <begin position="248"/>
        <end position="271"/>
    </location>
</feature>
<keyword evidence="7" id="KW-1185">Reference proteome</keyword>
<keyword evidence="6" id="KW-0418">Kinase</keyword>
<keyword evidence="6" id="KW-0808">Transferase</keyword>
<dbReference type="AlphaFoldDB" id="A0A9N8DAE3"/>
<dbReference type="PANTHER" id="PTHR48054">
    <property type="entry name" value="RECEPTOR KINASE-LIKE PROTEIN XA21"/>
    <property type="match status" value="1"/>
</dbReference>
<protein>
    <submittedName>
        <fullName evidence="6">LRR receptor-like serine threonine-protein kinase</fullName>
    </submittedName>
</protein>
<evidence type="ECO:0000256" key="1">
    <source>
        <dbReference type="ARBA" id="ARBA00022614"/>
    </source>
</evidence>
<keyword evidence="6" id="KW-0675">Receptor</keyword>
<keyword evidence="1" id="KW-0433">Leucine-rich repeat</keyword>
<evidence type="ECO:0000256" key="3">
    <source>
        <dbReference type="ARBA" id="ARBA00023136"/>
    </source>
</evidence>
<organism evidence="6 7">
    <name type="scientific">Seminavis robusta</name>
    <dbReference type="NCBI Taxonomy" id="568900"/>
    <lineage>
        <taxon>Eukaryota</taxon>
        <taxon>Sar</taxon>
        <taxon>Stramenopiles</taxon>
        <taxon>Ochrophyta</taxon>
        <taxon>Bacillariophyta</taxon>
        <taxon>Bacillariophyceae</taxon>
        <taxon>Bacillariophycidae</taxon>
        <taxon>Naviculales</taxon>
        <taxon>Naviculaceae</taxon>
        <taxon>Seminavis</taxon>
    </lineage>
</organism>
<dbReference type="Pfam" id="PF00560">
    <property type="entry name" value="LRR_1"/>
    <property type="match status" value="2"/>
</dbReference>
<dbReference type="InterPro" id="IPR032675">
    <property type="entry name" value="LRR_dom_sf"/>
</dbReference>
<dbReference type="Proteomes" id="UP001153069">
    <property type="component" value="Unassembled WGS sequence"/>
</dbReference>
<keyword evidence="5" id="KW-1133">Transmembrane helix</keyword>
<dbReference type="FunFam" id="3.80.10.10:FF:000383">
    <property type="entry name" value="Leucine-rich repeat receptor protein kinase EMS1"/>
    <property type="match status" value="1"/>
</dbReference>
<evidence type="ECO:0000256" key="2">
    <source>
        <dbReference type="ARBA" id="ARBA00022737"/>
    </source>
</evidence>
<feature type="compositionally biased region" description="Acidic residues" evidence="4">
    <location>
        <begin position="83"/>
        <end position="96"/>
    </location>
</feature>
<keyword evidence="2" id="KW-0677">Repeat</keyword>
<dbReference type="SUPFAM" id="SSF52058">
    <property type="entry name" value="L domain-like"/>
    <property type="match status" value="1"/>
</dbReference>
<dbReference type="FunFam" id="3.80.10.10:FF:000095">
    <property type="entry name" value="LRR receptor-like serine/threonine-protein kinase GSO1"/>
    <property type="match status" value="1"/>
</dbReference>
<sequence>MEAGYQPPDMGRGLKLSATILNANATREELIIEIVERMEDSIGWDKEDKEFSLMDVVAARIRSSSTNVDCVSENGNKCHKEEEEQEISEDSTEEEDDVTFVLEIVQKRQQQQLDDDEITEEEPTTPTGIITSTQDDLVITTFASLPTAGGTNAIGEKLLGQQQSEPLPNQMQSERGWDEEQAIPPVLRREHGHHRASMSRPGAFRCSSTRTMDTLTETQTHEERVVEPALNLENYHDSGLAVANPVDEETLPDNLPQAQDYNAESQDRNREDRMKQFKTKVLLGVIVLLAITLIAVAIVTPGKKNPEEDSEPTEGPTHNPSQAPTLYSDYWLSLFPTTTVTAILNSLDSPQSKAYDWLLEDIESLPFLSHDRIKQKFALAVLYFATGGENWLTSTSWLNHTVHECDWFTQPTFSNKHGLSKVFPGFLAGFLEPPPSTSCDNDGQYLHLWLGQNDLGGSLPEELYMLTSLQTLSIDGRNLVGTISRLLGQLTNLNGLSYVNSLMSGMIPSEVGLLSNMSILSLASNRLSGPIPSELWRLTKLDTINLGGQNQNLHGKLPTELGTFSKLRWIILEGGHLTGIIPTELGQIETFEKFILNHNQFSGTIPSEIGMLSNMSLLSFRNNNMVGMLPSELGLLTGLTGLFARSNQLSSQIPSEIGLLTNLVVGLGFQDNEFLTGTIPTELGRLTQLHFLELQGNQLSGKVPSEFGELSALGALNLASNSLSGSVPQELSALQETLHTFALHGNPLLGGTIPDAICSLNGTCTKFRTKLDSCTGPQGLFFDCTNLLCGCGCTCGEPN</sequence>
<dbReference type="OrthoDB" id="38453at2759"/>
<dbReference type="PANTHER" id="PTHR48054:SF47">
    <property type="entry name" value="OS06G0179800 PROTEIN"/>
    <property type="match status" value="1"/>
</dbReference>
<feature type="transmembrane region" description="Helical" evidence="5">
    <location>
        <begin position="281"/>
        <end position="300"/>
    </location>
</feature>
<feature type="region of interest" description="Disordered" evidence="4">
    <location>
        <begin position="303"/>
        <end position="322"/>
    </location>
</feature>
<dbReference type="InterPro" id="IPR052592">
    <property type="entry name" value="LRR-RLK"/>
</dbReference>
<dbReference type="InterPro" id="IPR001611">
    <property type="entry name" value="Leu-rich_rpt"/>
</dbReference>
<proteinExistence type="predicted"/>
<feature type="region of interest" description="Disordered" evidence="4">
    <location>
        <begin position="109"/>
        <end position="131"/>
    </location>
</feature>
<keyword evidence="5" id="KW-0812">Transmembrane</keyword>